<gene>
    <name evidence="2" type="ORF">B0T14DRAFT_533790</name>
</gene>
<dbReference type="InterPro" id="IPR001214">
    <property type="entry name" value="SET_dom"/>
</dbReference>
<dbReference type="InterPro" id="IPR050600">
    <property type="entry name" value="SETD3_SETD6_MTase"/>
</dbReference>
<dbReference type="PANTHER" id="PTHR13271:SF137">
    <property type="entry name" value="SET DOMAIN-CONTAINING PROTEIN"/>
    <property type="match status" value="1"/>
</dbReference>
<keyword evidence="3" id="KW-1185">Reference proteome</keyword>
<dbReference type="Gene3D" id="3.90.1410.10">
    <property type="entry name" value="set domain protein methyltransferase, domain 1"/>
    <property type="match status" value="1"/>
</dbReference>
<dbReference type="PROSITE" id="PS50280">
    <property type="entry name" value="SET"/>
    <property type="match status" value="1"/>
</dbReference>
<accession>A0AA40CDM9</accession>
<dbReference type="EMBL" id="JAULSU010000001">
    <property type="protein sequence ID" value="KAK0633604.1"/>
    <property type="molecule type" value="Genomic_DNA"/>
</dbReference>
<name>A0AA40CDM9_9PEZI</name>
<reference evidence="2" key="1">
    <citation type="submission" date="2023-06" db="EMBL/GenBank/DDBJ databases">
        <title>Genome-scale phylogeny and comparative genomics of the fungal order Sordariales.</title>
        <authorList>
            <consortium name="Lawrence Berkeley National Laboratory"/>
            <person name="Hensen N."/>
            <person name="Bonometti L."/>
            <person name="Westerberg I."/>
            <person name="Brannstrom I.O."/>
            <person name="Guillou S."/>
            <person name="Cros-Aarteil S."/>
            <person name="Calhoun S."/>
            <person name="Haridas S."/>
            <person name="Kuo A."/>
            <person name="Mondo S."/>
            <person name="Pangilinan J."/>
            <person name="Riley R."/>
            <person name="Labutti K."/>
            <person name="Andreopoulos B."/>
            <person name="Lipzen A."/>
            <person name="Chen C."/>
            <person name="Yanf M."/>
            <person name="Daum C."/>
            <person name="Ng V."/>
            <person name="Clum A."/>
            <person name="Steindorff A."/>
            <person name="Ohm R."/>
            <person name="Martin F."/>
            <person name="Silar P."/>
            <person name="Natvig D."/>
            <person name="Lalanne C."/>
            <person name="Gautier V."/>
            <person name="Ament-Velasquez S.L."/>
            <person name="Kruys A."/>
            <person name="Hutchinson M.I."/>
            <person name="Powell A.J."/>
            <person name="Barry K."/>
            <person name="Miller A.N."/>
            <person name="Grigoriev I.V."/>
            <person name="Debuchy R."/>
            <person name="Gladieux P."/>
            <person name="Thoren M.H."/>
            <person name="Johannesson H."/>
        </authorList>
    </citation>
    <scope>NUCLEOTIDE SEQUENCE</scope>
    <source>
        <strain evidence="2">CBS 606.72</strain>
    </source>
</reference>
<comment type="caution">
    <text evidence="2">The sequence shown here is derived from an EMBL/GenBank/DDBJ whole genome shotgun (WGS) entry which is preliminary data.</text>
</comment>
<evidence type="ECO:0000259" key="1">
    <source>
        <dbReference type="PROSITE" id="PS50280"/>
    </source>
</evidence>
<protein>
    <recommendedName>
        <fullName evidence="1">SET domain-containing protein</fullName>
    </recommendedName>
</protein>
<organism evidence="2 3">
    <name type="scientific">Immersiella caudata</name>
    <dbReference type="NCBI Taxonomy" id="314043"/>
    <lineage>
        <taxon>Eukaryota</taxon>
        <taxon>Fungi</taxon>
        <taxon>Dikarya</taxon>
        <taxon>Ascomycota</taxon>
        <taxon>Pezizomycotina</taxon>
        <taxon>Sordariomycetes</taxon>
        <taxon>Sordariomycetidae</taxon>
        <taxon>Sordariales</taxon>
        <taxon>Lasiosphaeriaceae</taxon>
        <taxon>Immersiella</taxon>
    </lineage>
</organism>
<dbReference type="InterPro" id="IPR046341">
    <property type="entry name" value="SET_dom_sf"/>
</dbReference>
<dbReference type="AlphaFoldDB" id="A0AA40CDM9"/>
<dbReference type="Pfam" id="PF00856">
    <property type="entry name" value="SET"/>
    <property type="match status" value="1"/>
</dbReference>
<feature type="domain" description="SET" evidence="1">
    <location>
        <begin position="19"/>
        <end position="230"/>
    </location>
</feature>
<sequence length="377" mass="42876">MEIYDSFLAWANTQGIKSHGIEPREIPNRGVGIVATEDLASNMLILTVPTTSLRTLETVPSTLAKSYPPKDFTVHGLLAATLATDTTSNWSKWNAVIPSRSSILTSLPLAWSPTLHPFLPPPALSLLKKQLFKFSLDYTAFLSASESHKSIPKEAYLYNWLLVNTRTFYHETAKTKKLRLPPDDRMVLQPVADLFNHSSRGCSVTFDESQFTITTDRAYAEGEEVTICYGRHGNDFLLVEYGFVFDENKWDEVRLDEVLLPELTARQKEELDEFGFLGNYVLDSDEVCYRTQVALRAICLPSSEWMRAVQGGDDEEAHQEKVDKLLVSILLKYIIKIDDTLERIGLLEEGEPCQRDILCLRWQQIRRLVDRTIARLT</sequence>
<proteinExistence type="predicted"/>
<dbReference type="SUPFAM" id="SSF82199">
    <property type="entry name" value="SET domain"/>
    <property type="match status" value="1"/>
</dbReference>
<dbReference type="PANTHER" id="PTHR13271">
    <property type="entry name" value="UNCHARACTERIZED PUTATIVE METHYLTRANSFERASE"/>
    <property type="match status" value="1"/>
</dbReference>
<dbReference type="GO" id="GO:0016279">
    <property type="term" value="F:protein-lysine N-methyltransferase activity"/>
    <property type="evidence" value="ECO:0007669"/>
    <property type="project" value="TreeGrafter"/>
</dbReference>
<evidence type="ECO:0000313" key="3">
    <source>
        <dbReference type="Proteomes" id="UP001175000"/>
    </source>
</evidence>
<dbReference type="Proteomes" id="UP001175000">
    <property type="component" value="Unassembled WGS sequence"/>
</dbReference>
<evidence type="ECO:0000313" key="2">
    <source>
        <dbReference type="EMBL" id="KAK0633604.1"/>
    </source>
</evidence>